<dbReference type="HOGENOM" id="CLU_2735735_0_0_11"/>
<evidence type="ECO:0000313" key="2">
    <source>
        <dbReference type="EMBL" id="EFG74702.1"/>
    </source>
</evidence>
<evidence type="ECO:0000256" key="1">
    <source>
        <dbReference type="SAM" id="Phobius"/>
    </source>
</evidence>
<feature type="transmembrane region" description="Helical" evidence="1">
    <location>
        <begin position="6"/>
        <end position="30"/>
    </location>
</feature>
<dbReference type="Proteomes" id="UP000003653">
    <property type="component" value="Unassembled WGS sequence"/>
</dbReference>
<gene>
    <name evidence="2" type="ORF">HMPREF0591_5292</name>
</gene>
<dbReference type="EMBL" id="ADNV01000351">
    <property type="protein sequence ID" value="EFG74702.1"/>
    <property type="molecule type" value="Genomic_DNA"/>
</dbReference>
<dbReference type="AlphaFoldDB" id="D5PGJ8"/>
<comment type="caution">
    <text evidence="2">The sequence shown here is derived from an EMBL/GenBank/DDBJ whole genome shotgun (WGS) entry which is preliminary data.</text>
</comment>
<sequence>MAAGAVVVTLAGVVTVVVTVEVVGFLLSLLEPQPAVNELRAIAAAMPAATETRRAVALPVMSTPISRGAMS</sequence>
<organism evidence="2 3">
    <name type="scientific">Mycobacterium parascrofulaceum ATCC BAA-614</name>
    <dbReference type="NCBI Taxonomy" id="525368"/>
    <lineage>
        <taxon>Bacteria</taxon>
        <taxon>Bacillati</taxon>
        <taxon>Actinomycetota</taxon>
        <taxon>Actinomycetes</taxon>
        <taxon>Mycobacteriales</taxon>
        <taxon>Mycobacteriaceae</taxon>
        <taxon>Mycobacterium</taxon>
        <taxon>Mycobacterium simiae complex</taxon>
    </lineage>
</organism>
<protein>
    <submittedName>
        <fullName evidence="2">Uncharacterized protein</fullName>
    </submittedName>
</protein>
<keyword evidence="1" id="KW-0472">Membrane</keyword>
<proteinExistence type="predicted"/>
<keyword evidence="3" id="KW-1185">Reference proteome</keyword>
<keyword evidence="1" id="KW-1133">Transmembrane helix</keyword>
<accession>D5PGJ8</accession>
<evidence type="ECO:0000313" key="3">
    <source>
        <dbReference type="Proteomes" id="UP000003653"/>
    </source>
</evidence>
<keyword evidence="1" id="KW-0812">Transmembrane</keyword>
<reference evidence="2 3" key="1">
    <citation type="submission" date="2010-04" db="EMBL/GenBank/DDBJ databases">
        <authorList>
            <person name="Muzny D."/>
            <person name="Qin X."/>
            <person name="Deng J."/>
            <person name="Jiang H."/>
            <person name="Liu Y."/>
            <person name="Qu J."/>
            <person name="Song X.-Z."/>
            <person name="Zhang L."/>
            <person name="Thornton R."/>
            <person name="Coyle M."/>
            <person name="Francisco L."/>
            <person name="Jackson L."/>
            <person name="Javaid M."/>
            <person name="Korchina V."/>
            <person name="Kovar C."/>
            <person name="Mata R."/>
            <person name="Mathew T."/>
            <person name="Ngo R."/>
            <person name="Nguyen L."/>
            <person name="Nguyen N."/>
            <person name="Okwuonu G."/>
            <person name="Ongeri F."/>
            <person name="Pham C."/>
            <person name="Simmons D."/>
            <person name="Wilczek-Boney K."/>
            <person name="Hale W."/>
            <person name="Jakkamsetti A."/>
            <person name="Pham P."/>
            <person name="Ruth R."/>
            <person name="San Lucas F."/>
            <person name="Warren J."/>
            <person name="Zhang J."/>
            <person name="Zhao Z."/>
            <person name="Zhou C."/>
            <person name="Zhu D."/>
            <person name="Lee S."/>
            <person name="Bess C."/>
            <person name="Blankenburg K."/>
            <person name="Forbes L."/>
            <person name="Fu Q."/>
            <person name="Gubbala S."/>
            <person name="Hirani K."/>
            <person name="Jayaseelan J.C."/>
            <person name="Lara F."/>
            <person name="Munidasa M."/>
            <person name="Palculict T."/>
            <person name="Patil S."/>
            <person name="Pu L.-L."/>
            <person name="Saada N."/>
            <person name="Tang L."/>
            <person name="Weissenberger G."/>
            <person name="Zhu Y."/>
            <person name="Hemphill L."/>
            <person name="Shang Y."/>
            <person name="Youmans B."/>
            <person name="Ayvaz T."/>
            <person name="Ross M."/>
            <person name="Santibanez J."/>
            <person name="Aqrawi P."/>
            <person name="Gross S."/>
            <person name="Joshi V."/>
            <person name="Fowler G."/>
            <person name="Nazareth L."/>
            <person name="Reid J."/>
            <person name="Worley K."/>
            <person name="Petrosino J."/>
            <person name="Highlander S."/>
            <person name="Gibbs R."/>
        </authorList>
    </citation>
    <scope>NUCLEOTIDE SEQUENCE [LARGE SCALE GENOMIC DNA]</scope>
    <source>
        <strain evidence="2 3">ATCC BAA-614</strain>
    </source>
</reference>
<name>D5PGJ8_9MYCO</name>